<evidence type="ECO:0000313" key="6">
    <source>
        <dbReference type="Proteomes" id="UP001059041"/>
    </source>
</evidence>
<feature type="compositionally biased region" description="Basic and acidic residues" evidence="3">
    <location>
        <begin position="1624"/>
        <end position="1654"/>
    </location>
</feature>
<feature type="compositionally biased region" description="Low complexity" evidence="3">
    <location>
        <begin position="1490"/>
        <end position="1504"/>
    </location>
</feature>
<dbReference type="GO" id="GO:0006355">
    <property type="term" value="P:regulation of DNA-templated transcription"/>
    <property type="evidence" value="ECO:0007669"/>
    <property type="project" value="TreeGrafter"/>
</dbReference>
<name>A0A9W7WQD3_TRIRA</name>
<feature type="compositionally biased region" description="Polar residues" evidence="3">
    <location>
        <begin position="117"/>
        <end position="128"/>
    </location>
</feature>
<feature type="compositionally biased region" description="Polar residues" evidence="3">
    <location>
        <begin position="184"/>
        <end position="195"/>
    </location>
</feature>
<accession>A0A9W7WQD3</accession>
<comment type="subcellular location">
    <subcellularLocation>
        <location evidence="1">Nucleus</location>
    </subcellularLocation>
</comment>
<evidence type="ECO:0000256" key="1">
    <source>
        <dbReference type="ARBA" id="ARBA00004123"/>
    </source>
</evidence>
<evidence type="ECO:0000256" key="3">
    <source>
        <dbReference type="SAM" id="MobiDB-lite"/>
    </source>
</evidence>
<feature type="compositionally biased region" description="Polar residues" evidence="3">
    <location>
        <begin position="202"/>
        <end position="213"/>
    </location>
</feature>
<feature type="compositionally biased region" description="Polar residues" evidence="3">
    <location>
        <begin position="572"/>
        <end position="583"/>
    </location>
</feature>
<feature type="compositionally biased region" description="Basic and acidic residues" evidence="3">
    <location>
        <begin position="455"/>
        <end position="465"/>
    </location>
</feature>
<dbReference type="GO" id="GO:0005654">
    <property type="term" value="C:nucleoplasm"/>
    <property type="evidence" value="ECO:0007669"/>
    <property type="project" value="TreeGrafter"/>
</dbReference>
<feature type="region of interest" description="Disordered" evidence="3">
    <location>
        <begin position="1359"/>
        <end position="1455"/>
    </location>
</feature>
<feature type="region of interest" description="Disordered" evidence="3">
    <location>
        <begin position="1285"/>
        <end position="1328"/>
    </location>
</feature>
<feature type="region of interest" description="Disordered" evidence="3">
    <location>
        <begin position="1732"/>
        <end position="1778"/>
    </location>
</feature>
<feature type="compositionally biased region" description="Polar residues" evidence="3">
    <location>
        <begin position="684"/>
        <end position="698"/>
    </location>
</feature>
<feature type="region of interest" description="Disordered" evidence="3">
    <location>
        <begin position="1098"/>
        <end position="1117"/>
    </location>
</feature>
<evidence type="ECO:0000259" key="4">
    <source>
        <dbReference type="Pfam" id="PF01498"/>
    </source>
</evidence>
<dbReference type="GO" id="GO:0006313">
    <property type="term" value="P:DNA transposition"/>
    <property type="evidence" value="ECO:0007669"/>
    <property type="project" value="InterPro"/>
</dbReference>
<feature type="region of interest" description="Disordered" evidence="3">
    <location>
        <begin position="1600"/>
        <end position="1619"/>
    </location>
</feature>
<feature type="compositionally biased region" description="Basic residues" evidence="3">
    <location>
        <begin position="1380"/>
        <end position="1392"/>
    </location>
</feature>
<evidence type="ECO:0000256" key="2">
    <source>
        <dbReference type="ARBA" id="ARBA00023242"/>
    </source>
</evidence>
<keyword evidence="2" id="KW-0539">Nucleus</keyword>
<feature type="compositionally biased region" description="Basic and acidic residues" evidence="3">
    <location>
        <begin position="365"/>
        <end position="379"/>
    </location>
</feature>
<feature type="compositionally biased region" description="Basic and acidic residues" evidence="3">
    <location>
        <begin position="14"/>
        <end position="35"/>
    </location>
</feature>
<feature type="region of interest" description="Disordered" evidence="3">
    <location>
        <begin position="773"/>
        <end position="857"/>
    </location>
</feature>
<feature type="compositionally biased region" description="Polar residues" evidence="3">
    <location>
        <begin position="1393"/>
        <end position="1404"/>
    </location>
</feature>
<feature type="region of interest" description="Disordered" evidence="3">
    <location>
        <begin position="1470"/>
        <end position="1524"/>
    </location>
</feature>
<feature type="compositionally biased region" description="Polar residues" evidence="3">
    <location>
        <begin position="516"/>
        <end position="526"/>
    </location>
</feature>
<feature type="compositionally biased region" description="Polar residues" evidence="3">
    <location>
        <begin position="252"/>
        <end position="263"/>
    </location>
</feature>
<feature type="compositionally biased region" description="Polar residues" evidence="3">
    <location>
        <begin position="39"/>
        <end position="51"/>
    </location>
</feature>
<dbReference type="SMART" id="SM00384">
    <property type="entry name" value="AT_hook"/>
    <property type="match status" value="5"/>
</dbReference>
<feature type="region of interest" description="Disordered" evidence="3">
    <location>
        <begin position="1624"/>
        <end position="1688"/>
    </location>
</feature>
<feature type="compositionally biased region" description="Basic and acidic residues" evidence="3">
    <location>
        <begin position="630"/>
        <end position="650"/>
    </location>
</feature>
<proteinExistence type="predicted"/>
<dbReference type="InterPro" id="IPR002492">
    <property type="entry name" value="Transposase_Tc1-like"/>
</dbReference>
<feature type="compositionally biased region" description="Basic and acidic residues" evidence="3">
    <location>
        <begin position="590"/>
        <end position="601"/>
    </location>
</feature>
<feature type="region of interest" description="Disordered" evidence="3">
    <location>
        <begin position="516"/>
        <end position="650"/>
    </location>
</feature>
<feature type="compositionally biased region" description="Low complexity" evidence="3">
    <location>
        <begin position="436"/>
        <end position="448"/>
    </location>
</feature>
<feature type="compositionally biased region" description="Basic and acidic residues" evidence="3">
    <location>
        <begin position="419"/>
        <end position="434"/>
    </location>
</feature>
<dbReference type="Pfam" id="PF01498">
    <property type="entry name" value="HTH_Tnp_Tc3_2"/>
    <property type="match status" value="1"/>
</dbReference>
<feature type="region of interest" description="Disordered" evidence="3">
    <location>
        <begin position="740"/>
        <end position="760"/>
    </location>
</feature>
<feature type="compositionally biased region" description="Polar residues" evidence="3">
    <location>
        <begin position="1603"/>
        <end position="1619"/>
    </location>
</feature>
<feature type="compositionally biased region" description="Basic and acidic residues" evidence="3">
    <location>
        <begin position="1666"/>
        <end position="1685"/>
    </location>
</feature>
<comment type="caution">
    <text evidence="5">The sequence shown here is derived from an EMBL/GenBank/DDBJ whole genome shotgun (WGS) entry which is preliminary data.</text>
</comment>
<feature type="compositionally biased region" description="Polar residues" evidence="3">
    <location>
        <begin position="773"/>
        <end position="801"/>
    </location>
</feature>
<keyword evidence="6" id="KW-1185">Reference proteome</keyword>
<feature type="region of interest" description="Disordered" evidence="3">
    <location>
        <begin position="1151"/>
        <end position="1261"/>
    </location>
</feature>
<feature type="compositionally biased region" description="Polar residues" evidence="3">
    <location>
        <begin position="225"/>
        <end position="239"/>
    </location>
</feature>
<feature type="compositionally biased region" description="Low complexity" evidence="3">
    <location>
        <begin position="214"/>
        <end position="224"/>
    </location>
</feature>
<dbReference type="EMBL" id="JAFHDT010000008">
    <property type="protein sequence ID" value="KAI7806550.1"/>
    <property type="molecule type" value="Genomic_DNA"/>
</dbReference>
<dbReference type="InterPro" id="IPR017956">
    <property type="entry name" value="AT_hook_DNA-bd_motif"/>
</dbReference>
<gene>
    <name evidence="5" type="ORF">IRJ41_007878</name>
</gene>
<dbReference type="GO" id="GO:0015074">
    <property type="term" value="P:DNA integration"/>
    <property type="evidence" value="ECO:0007669"/>
    <property type="project" value="InterPro"/>
</dbReference>
<feature type="compositionally biased region" description="Polar residues" evidence="3">
    <location>
        <begin position="539"/>
        <end position="555"/>
    </location>
</feature>
<dbReference type="Proteomes" id="UP001059041">
    <property type="component" value="Linkage Group LG8"/>
</dbReference>
<feature type="compositionally biased region" description="Polar residues" evidence="3">
    <location>
        <begin position="271"/>
        <end position="282"/>
    </location>
</feature>
<feature type="compositionally biased region" description="Polar residues" evidence="3">
    <location>
        <begin position="136"/>
        <end position="151"/>
    </location>
</feature>
<feature type="compositionally biased region" description="Basic and acidic residues" evidence="3">
    <location>
        <begin position="1732"/>
        <end position="1742"/>
    </location>
</feature>
<feature type="compositionally biased region" description="Low complexity" evidence="3">
    <location>
        <begin position="1362"/>
        <end position="1379"/>
    </location>
</feature>
<dbReference type="PANTHER" id="PTHR46147:SF2">
    <property type="entry name" value="SET-BINDING PROTEIN"/>
    <property type="match status" value="1"/>
</dbReference>
<dbReference type="GO" id="GO:0042800">
    <property type="term" value="F:histone H3K4 methyltransferase activity"/>
    <property type="evidence" value="ECO:0007669"/>
    <property type="project" value="TreeGrafter"/>
</dbReference>
<feature type="compositionally biased region" description="Polar residues" evidence="3">
    <location>
        <begin position="616"/>
        <end position="628"/>
    </location>
</feature>
<sequence>MDKKKQKTAPAPSLERDKHKKREDGKKMRKAKEGEAEVSSKSTKSESQLQSRQDEVTVMKSDQSEANGRMKIGFVAKRTKKPPKSLENFICRPTARISQRLSHGDGQSSCGGDRSSSDITGAIQSCQESQKKDSNDCISSNASTTPLSTSSKKVDSTLLCPPSKKTASKQTKKTDSKSLLTSDGPSYTAQPQTDSKVPLSHRITSSTPLKQTYSPPAAHSPPSSIQQNSSLHNGTQVFNVQRGKGEDFPTGATVTVSLPSQSSKDTRLKAHTSQQSSSSFQNEAEHSLCCSENSQSSKPKKKSKTSTFRDSKVDKCLNASVKEDSKQGGDSTNKTSKENESAHQPSPSMKTPAVLPASNTSAGLSDHENSTSQRLESKGKNKKHNIGGDIDDSRKRTLEPTQTIPVVLQSKDISSVGHIIDKKRVRHSSDHEENMQCSSQTSSSADSQYNTSIRSTDKTSDETHLHPKQFTNPDKKLKVVQMTKVANQVEKMDLVETVGSTACKTVPQTANLSKISAFKSSKTSPQCKPRPVGRPPKTKQLQNPSPRSDVSSPEPQTKKRGRPKIIRLDESPQGSGSHKSLSKSPIIEHTNVRHPEVDLKLQKPVQRKRGRPRLSFSVQPQRSESLGSESVKKSAEDNLKPPLSKTKDAQICRKRNKLIMKTIIKNINKMRMKKRDEVLTQFISGQKQSSKEGISQKGNEGEVDCSVSDPTQSLSSLVTSFGGKLGPQINVSKRGTIYIGKRRGRKPKAQRENSGQDSEQILFQKSQKVAESTSQMNSWFTPGGHSNTFETQPALSSSFKSPESLRKKPYTDNCEYDKHSAPKVTSSQKVKAMADDKSRPRSSLRSTPLNPATTQLGSVRMQDCRAAHVSRSVLMEKERLNYKCHRKGHNFFSRDKIRRHKHKCKRKYLQLRAKRQDPAFLAEIEELVVRLSAIRIVHHVAQGDEAKSGRKSLKAKNHPHVLQCLPQNLHHPTMFQINFSGYYSPQSDFPRDSLHYVGMADLKRNNGCPSQPSEHIVTHCPMVHKLGFPLTGGSCYHSPCKLPLSASSFGFGLYRGYPPSATIYPSSPFLASYVHPYSKNPILSPSKFHKRKQKFLRRDPLCGGKPQGTYPNVTSQSSSDWFGRNSWQRVDNRDKRHEQIRGRAREEIDGLLGQSKLRKDNVSKSASSSNSLFSSSMPTRKADKHKASHLSYIGPAHLRPTSKVRWAEHQRPWRWRGSVQSERSNSRLDQEAASGYQENETFAGQESDEDLPSPSWSDRTIHHNTFLQNPNLASSAKSRMTVQRSAAEVQGDSRNLMRPGSSWMRGSCLTGGKRASESFRPGGPVFHGHRQRLTEGQDAEGRDLRCNISRTLIQTREISPFSSSTATKTSLSHSSSTHLSKSKHVKRVKKPLTNKSFQSQTGTGSEAKRRGRGRPRKNPAPCFSPSLPTAPLLDGVSECPSKRRKGETDDNTVLSGSDFVSQCEKRKVRKKRDCEKLRDGGHDEQETDLSQEPSSSHSRPSLPSHDTSVSAHSQSERNSAKSADKQYEWAGLYSDVYKTKDPMRPSSPENTECLDYDPEKHQHGLLPAPIHVGKYLRLKRIDFQLPYDIYWLRAHNKLPKISDSPQKTATSNGSVGVMSLTQPEDRSYKHHTDSVPHDCISDSLNKDDSLRLPAEEVAEETSQTDPDEKLPNQRDPLKQQERGSDAENISSPLLIMPLSCEERSFISEHCIFLLRNYEKMRVRQAVLLREGVREREKEKEESEGSNQCQTGGLEDNTSTKSDERLTHSSLLSEEERKSVQSKNLTQTLHWIYDVIVSSKGSSGQTLAAPLLNLRSRKRVGGGQPVSAQTIRCKLHQIGLHGCRPRRKPLLKMMHKKAFAEDKQTKDMDYWNHVLWSDETKINLFGSDAKQIGCFLPLSRALGSLHSQFESA</sequence>
<feature type="compositionally biased region" description="Polar residues" evidence="3">
    <location>
        <begin position="1746"/>
        <end position="1759"/>
    </location>
</feature>
<dbReference type="PANTHER" id="PTHR46147">
    <property type="entry name" value="HISTONE-LYSINE N-METHYLTRANSFERASE ASH1"/>
    <property type="match status" value="1"/>
</dbReference>
<feature type="compositionally biased region" description="Basic and acidic residues" evidence="3">
    <location>
        <begin position="1472"/>
        <end position="1484"/>
    </location>
</feature>
<feature type="compositionally biased region" description="Basic and acidic residues" evidence="3">
    <location>
        <begin position="307"/>
        <end position="327"/>
    </location>
</feature>
<feature type="compositionally biased region" description="Basic and acidic residues" evidence="3">
    <location>
        <begin position="1514"/>
        <end position="1524"/>
    </location>
</feature>
<protein>
    <submittedName>
        <fullName evidence="5">Histone-lysine N-methyltransferase ASH1L-like</fullName>
    </submittedName>
</protein>
<evidence type="ECO:0000313" key="5">
    <source>
        <dbReference type="EMBL" id="KAI7806550.1"/>
    </source>
</evidence>
<feature type="region of interest" description="Disordered" evidence="3">
    <location>
        <begin position="1"/>
        <end position="476"/>
    </location>
</feature>
<feature type="compositionally biased region" description="Low complexity" evidence="3">
    <location>
        <begin position="1163"/>
        <end position="1176"/>
    </location>
</feature>
<reference evidence="5" key="1">
    <citation type="submission" date="2021-02" db="EMBL/GenBank/DDBJ databases">
        <title>Comparative genomics reveals that relaxation of natural selection precedes convergent phenotypic evolution of cavefish.</title>
        <authorList>
            <person name="Peng Z."/>
        </authorList>
    </citation>
    <scope>NUCLEOTIDE SEQUENCE</scope>
    <source>
        <tissue evidence="5">Muscle</tissue>
    </source>
</reference>
<dbReference type="GO" id="GO:0003677">
    <property type="term" value="F:DNA binding"/>
    <property type="evidence" value="ECO:0007669"/>
    <property type="project" value="InterPro"/>
</dbReference>
<feature type="compositionally biased region" description="Polar residues" evidence="3">
    <location>
        <begin position="96"/>
        <end position="110"/>
    </location>
</feature>
<feature type="compositionally biased region" description="Basic and acidic residues" evidence="3">
    <location>
        <begin position="803"/>
        <end position="820"/>
    </location>
</feature>
<feature type="domain" description="Transposase Tc1-like" evidence="4">
    <location>
        <begin position="1822"/>
        <end position="1857"/>
    </location>
</feature>
<organism evidence="5 6">
    <name type="scientific">Triplophysa rosa</name>
    <name type="common">Cave loach</name>
    <dbReference type="NCBI Taxonomy" id="992332"/>
    <lineage>
        <taxon>Eukaryota</taxon>
        <taxon>Metazoa</taxon>
        <taxon>Chordata</taxon>
        <taxon>Craniata</taxon>
        <taxon>Vertebrata</taxon>
        <taxon>Euteleostomi</taxon>
        <taxon>Actinopterygii</taxon>
        <taxon>Neopterygii</taxon>
        <taxon>Teleostei</taxon>
        <taxon>Ostariophysi</taxon>
        <taxon>Cypriniformes</taxon>
        <taxon>Nemacheilidae</taxon>
        <taxon>Triplophysa</taxon>
    </lineage>
</organism>
<feature type="region of interest" description="Disordered" evidence="3">
    <location>
        <begin position="684"/>
        <end position="708"/>
    </location>
</feature>